<dbReference type="EMBL" id="HM997019">
    <property type="protein sequence ID" value="AEK82042.1"/>
    <property type="molecule type" value="Genomic_DNA"/>
</dbReference>
<organism evidence="1 2">
    <name type="scientific">Salmonella phage 7-11</name>
    <dbReference type="NCBI Taxonomy" id="1054968"/>
    <lineage>
        <taxon>Viruses</taxon>
        <taxon>Duplodnaviria</taxon>
        <taxon>Heunggongvirae</taxon>
        <taxon>Uroviricota</taxon>
        <taxon>Caudoviricetes</taxon>
        <taxon>Grimontviridae</taxon>
        <taxon>Moazamivirus</taxon>
        <taxon>Moazamivirus 711</taxon>
    </lineage>
</organism>
<evidence type="ECO:0000313" key="2">
    <source>
        <dbReference type="Proteomes" id="UP000001639"/>
    </source>
</evidence>
<reference evidence="1 2" key="1">
    <citation type="journal article" date="2011" name="Arch. Virol.">
        <title>The genome sequence of enterobacterial phage 7-11, which possesses an unusually elongated head.</title>
        <authorList>
            <person name="Kropinski A.M."/>
            <person name="Lingohr E.J."/>
            <person name="Ackermann H.W."/>
        </authorList>
    </citation>
    <scope>NUCLEOTIDE SEQUENCE [LARGE SCALE GENOMIC DNA]</scope>
</reference>
<dbReference type="Proteomes" id="UP000001639">
    <property type="component" value="Segment"/>
</dbReference>
<accession>G0X560</accession>
<protein>
    <submittedName>
        <fullName evidence="1">Uncharacterized protein</fullName>
    </submittedName>
</protein>
<dbReference type="RefSeq" id="YP_004782502.1">
    <property type="nucleotide sequence ID" value="NC_015938.1"/>
</dbReference>
<sequence>MTTLWQTKGMLIKRNTISMGEAYVIHRREMVYYRNLLKFYGIWNYGTESWYKAKESFLTHRDRVDEINNSVR</sequence>
<evidence type="ECO:0000313" key="1">
    <source>
        <dbReference type="EMBL" id="AEK82042.1"/>
    </source>
</evidence>
<dbReference type="GeneID" id="11117594"/>
<proteinExistence type="predicted"/>
<dbReference type="KEGG" id="vg:11117594"/>
<name>G0X560_9CAUD</name>
<keyword evidence="2" id="KW-1185">Reference proteome</keyword>